<dbReference type="PANTHER" id="PTHR22931:SF9">
    <property type="entry name" value="PYRUVATE, PHOSPHATE DIKINASE 1, CHLOROPLASTIC"/>
    <property type="match status" value="1"/>
</dbReference>
<dbReference type="InterPro" id="IPR036637">
    <property type="entry name" value="Phosphohistidine_dom_sf"/>
</dbReference>
<dbReference type="SUPFAM" id="SSF51621">
    <property type="entry name" value="Phosphoenolpyruvate/pyruvate domain"/>
    <property type="match status" value="1"/>
</dbReference>
<dbReference type="InterPro" id="IPR015813">
    <property type="entry name" value="Pyrv/PenolPyrv_kinase-like_dom"/>
</dbReference>
<keyword evidence="7" id="KW-0418">Kinase</keyword>
<dbReference type="GO" id="GO:0050242">
    <property type="term" value="F:pyruvate, phosphate dikinase activity"/>
    <property type="evidence" value="ECO:0007669"/>
    <property type="project" value="UniProtKB-EC"/>
</dbReference>
<feature type="domain" description="PEP-utilising enzyme mobile" evidence="10">
    <location>
        <begin position="426"/>
        <end position="506"/>
    </location>
</feature>
<name>A0A6J7JI34_9ZZZZ</name>
<dbReference type="InterPro" id="IPR010121">
    <property type="entry name" value="Pyruvate_phosphate_dikinase"/>
</dbReference>
<feature type="domain" description="PEP-utilising enzyme C-terminal" evidence="12">
    <location>
        <begin position="521"/>
        <end position="880"/>
    </location>
</feature>
<comment type="cofactor">
    <cofactor evidence="1">
        <name>Mg(2+)</name>
        <dbReference type="ChEBI" id="CHEBI:18420"/>
    </cofactor>
</comment>
<dbReference type="Pfam" id="PF01326">
    <property type="entry name" value="PPDK_N"/>
    <property type="match status" value="2"/>
</dbReference>
<evidence type="ECO:0000256" key="7">
    <source>
        <dbReference type="ARBA" id="ARBA00022777"/>
    </source>
</evidence>
<dbReference type="Pfam" id="PF02896">
    <property type="entry name" value="PEP-utilizers_C"/>
    <property type="match status" value="1"/>
</dbReference>
<accession>A0A6J7JI34</accession>
<dbReference type="SUPFAM" id="SSF56059">
    <property type="entry name" value="Glutathione synthetase ATP-binding domain-like"/>
    <property type="match status" value="1"/>
</dbReference>
<dbReference type="PROSITE" id="PS00742">
    <property type="entry name" value="PEP_ENZYMES_2"/>
    <property type="match status" value="1"/>
</dbReference>
<dbReference type="EC" id="2.7.9.1" evidence="3"/>
<comment type="similarity">
    <text evidence="2">Belongs to the PEP-utilizing enzyme family.</text>
</comment>
<feature type="domain" description="Pyruvate phosphate dikinase AMP/ATP-binding" evidence="11">
    <location>
        <begin position="73"/>
        <end position="294"/>
    </location>
</feature>
<evidence type="ECO:0000259" key="12">
    <source>
        <dbReference type="Pfam" id="PF02896"/>
    </source>
</evidence>
<dbReference type="Gene3D" id="1.10.189.10">
    <property type="entry name" value="Pyruvate Phosphate Dikinase, domain 2"/>
    <property type="match status" value="1"/>
</dbReference>
<proteinExistence type="inferred from homology"/>
<evidence type="ECO:0000313" key="13">
    <source>
        <dbReference type="EMBL" id="CAB4943006.1"/>
    </source>
</evidence>
<evidence type="ECO:0000256" key="6">
    <source>
        <dbReference type="ARBA" id="ARBA00022741"/>
    </source>
</evidence>
<evidence type="ECO:0000256" key="8">
    <source>
        <dbReference type="ARBA" id="ARBA00022840"/>
    </source>
</evidence>
<dbReference type="Gene3D" id="1.20.80.30">
    <property type="match status" value="1"/>
</dbReference>
<keyword evidence="5" id="KW-0479">Metal-binding</keyword>
<evidence type="ECO:0000259" key="10">
    <source>
        <dbReference type="Pfam" id="PF00391"/>
    </source>
</evidence>
<gene>
    <name evidence="13" type="ORF">UFOPK3674_01938</name>
</gene>
<dbReference type="GO" id="GO:0005524">
    <property type="term" value="F:ATP binding"/>
    <property type="evidence" value="ECO:0007669"/>
    <property type="project" value="UniProtKB-KW"/>
</dbReference>
<dbReference type="InterPro" id="IPR002192">
    <property type="entry name" value="PPDK_AMP/ATP-bd"/>
</dbReference>
<dbReference type="InterPro" id="IPR000121">
    <property type="entry name" value="PEP_util_C"/>
</dbReference>
<dbReference type="PIRSF" id="PIRSF000853">
    <property type="entry name" value="PPDK"/>
    <property type="match status" value="1"/>
</dbReference>
<keyword evidence="4" id="KW-0808">Transferase</keyword>
<evidence type="ECO:0000256" key="9">
    <source>
        <dbReference type="ARBA" id="ARBA00022842"/>
    </source>
</evidence>
<dbReference type="GO" id="GO:0046872">
    <property type="term" value="F:metal ion binding"/>
    <property type="evidence" value="ECO:0007669"/>
    <property type="project" value="UniProtKB-KW"/>
</dbReference>
<dbReference type="Gene3D" id="3.20.20.60">
    <property type="entry name" value="Phosphoenolpyruvate-binding domains"/>
    <property type="match status" value="1"/>
</dbReference>
<dbReference type="NCBIfam" id="TIGR01828">
    <property type="entry name" value="pyru_phos_dikin"/>
    <property type="match status" value="1"/>
</dbReference>
<dbReference type="SUPFAM" id="SSF52009">
    <property type="entry name" value="Phosphohistidine domain"/>
    <property type="match status" value="1"/>
</dbReference>
<feature type="domain" description="Pyruvate phosphate dikinase AMP/ATP-binding" evidence="11">
    <location>
        <begin position="309"/>
        <end position="353"/>
    </location>
</feature>
<sequence>MIAARGTMAPSAPQLVYDFAEGSREMRNLLGGKGANVAEMTRLLGPELVPAGFTITAEACVRYLDADGVVDGLSAEVGAALARLEALAGRRLGDPADPLLVSVRSGARDSMPGMLDTVLNLGLNDISVEGLAARTGNERFAWDSYRRFVQMFGNVVMDIPGEHFEEAIAAAKAARGVTLDTDLDAAALRELVAVFRGLYDFPQDPRAQLERAINAVFDSWNGPRAVEYRRLHRIPDSWGTAVNVQQMVFGNKGETSGSGVAFSRDEITGAPEPSGDFLPNAQGEDVVSGVRTPRDLAELAEWMPHVHAQLHDILRRLERHYGDMQDTEFTIEEGRLYMLQTRNAKRPAQAAVRFAVDAVREGLLTRSQAIATIHADRLDALLHDTFDPAAPFNVCARGVAASPGAASGEIVLTAQEAVGVRAAGRDAILVRPFTEAEDVAGFHAAAGILTSEGGKASHAALVARGMGRPAVTGVDAMQVDLQAREVRIGDLVLRPGDRIAIDGSAGLVTTDDVPLVAPAMSEDFLTVLAWSDDLRTLGVRANADTPQAAAEARAFGAEGIGLCRSEHMFMDPERVPLIRRLVVALAHDGNGEREAALVDLRRVQQADFAGIFEAMAGLPVTVRLLDPPLHEFLPKPQELRAELDWAQSVRSADLPELLAVQEALTRLAEVNPMLGLRGVRLGLLYPDIYAMQIEAIFGAVADVRARLAEPPKVEIMVPLVAYESELVTMLELIDELAQAHEMRRGEDFTVGTMMELPRACLIADRIARHADFFSFGTNDLTQTTLGFSRDDVESAIVPGYVARNIIDGSPFDSIDEDGVGRLVQMGCELGRMTRPDLYTGICGEHGGDPQSIGFFHRAGVDYVSCSPFRVPIARVAAAQAAIAALDPQTLS</sequence>
<keyword evidence="6" id="KW-0547">Nucleotide-binding</keyword>
<keyword evidence="9" id="KW-0460">Magnesium</keyword>
<evidence type="ECO:0000259" key="11">
    <source>
        <dbReference type="Pfam" id="PF01326"/>
    </source>
</evidence>
<evidence type="ECO:0000256" key="5">
    <source>
        <dbReference type="ARBA" id="ARBA00022723"/>
    </source>
</evidence>
<keyword evidence="8" id="KW-0067">ATP-binding</keyword>
<dbReference type="PANTHER" id="PTHR22931">
    <property type="entry name" value="PHOSPHOENOLPYRUVATE DIKINASE-RELATED"/>
    <property type="match status" value="1"/>
</dbReference>
<dbReference type="Gene3D" id="3.30.470.20">
    <property type="entry name" value="ATP-grasp fold, B domain"/>
    <property type="match status" value="1"/>
</dbReference>
<protein>
    <recommendedName>
        <fullName evidence="3">pyruvate, phosphate dikinase</fullName>
        <ecNumber evidence="3">2.7.9.1</ecNumber>
    </recommendedName>
</protein>
<dbReference type="InterPro" id="IPR023151">
    <property type="entry name" value="PEP_util_CS"/>
</dbReference>
<evidence type="ECO:0000256" key="4">
    <source>
        <dbReference type="ARBA" id="ARBA00022679"/>
    </source>
</evidence>
<organism evidence="13">
    <name type="scientific">freshwater metagenome</name>
    <dbReference type="NCBI Taxonomy" id="449393"/>
    <lineage>
        <taxon>unclassified sequences</taxon>
        <taxon>metagenomes</taxon>
        <taxon>ecological metagenomes</taxon>
    </lineage>
</organism>
<dbReference type="InterPro" id="IPR040442">
    <property type="entry name" value="Pyrv_kinase-like_dom_sf"/>
</dbReference>
<evidence type="ECO:0000256" key="3">
    <source>
        <dbReference type="ARBA" id="ARBA00011994"/>
    </source>
</evidence>
<dbReference type="EMBL" id="CAFBMX010000012">
    <property type="protein sequence ID" value="CAB4943006.1"/>
    <property type="molecule type" value="Genomic_DNA"/>
</dbReference>
<dbReference type="Gene3D" id="3.30.1490.20">
    <property type="entry name" value="ATP-grasp fold, A domain"/>
    <property type="match status" value="1"/>
</dbReference>
<dbReference type="Pfam" id="PF00391">
    <property type="entry name" value="PEP-utilizers"/>
    <property type="match status" value="1"/>
</dbReference>
<reference evidence="13" key="1">
    <citation type="submission" date="2020-05" db="EMBL/GenBank/DDBJ databases">
        <authorList>
            <person name="Chiriac C."/>
            <person name="Salcher M."/>
            <person name="Ghai R."/>
            <person name="Kavagutti S V."/>
        </authorList>
    </citation>
    <scope>NUCLEOTIDE SEQUENCE</scope>
</reference>
<evidence type="ECO:0000256" key="2">
    <source>
        <dbReference type="ARBA" id="ARBA00007837"/>
    </source>
</evidence>
<evidence type="ECO:0000256" key="1">
    <source>
        <dbReference type="ARBA" id="ARBA00001946"/>
    </source>
</evidence>
<dbReference type="Gene3D" id="3.50.30.10">
    <property type="entry name" value="Phosphohistidine domain"/>
    <property type="match status" value="1"/>
</dbReference>
<dbReference type="AlphaFoldDB" id="A0A6J7JI34"/>
<dbReference type="NCBIfam" id="NF004531">
    <property type="entry name" value="PRK05878.1"/>
    <property type="match status" value="1"/>
</dbReference>
<dbReference type="InterPro" id="IPR013815">
    <property type="entry name" value="ATP_grasp_subdomain_1"/>
</dbReference>
<dbReference type="GO" id="GO:0016301">
    <property type="term" value="F:kinase activity"/>
    <property type="evidence" value="ECO:0007669"/>
    <property type="project" value="UniProtKB-KW"/>
</dbReference>
<dbReference type="InterPro" id="IPR008279">
    <property type="entry name" value="PEP-util_enz_mobile_dom"/>
</dbReference>